<dbReference type="GO" id="GO:0046872">
    <property type="term" value="F:metal ion binding"/>
    <property type="evidence" value="ECO:0007669"/>
    <property type="project" value="InterPro"/>
</dbReference>
<evidence type="ECO:0000259" key="9">
    <source>
        <dbReference type="PROSITE" id="PS50975"/>
    </source>
</evidence>
<comment type="cofactor">
    <cofactor evidence="1">
        <name>biotin</name>
        <dbReference type="ChEBI" id="CHEBI:57586"/>
    </cofactor>
</comment>
<dbReference type="EMBL" id="JSUQ01000012">
    <property type="protein sequence ID" value="KHQ52312.1"/>
    <property type="molecule type" value="Genomic_DNA"/>
</dbReference>
<dbReference type="InterPro" id="IPR016185">
    <property type="entry name" value="PreATP-grasp_dom_sf"/>
</dbReference>
<dbReference type="PROSITE" id="PS00867">
    <property type="entry name" value="CPSASE_2"/>
    <property type="match status" value="1"/>
</dbReference>
<dbReference type="FunFam" id="3.30.1490.20:FF:000003">
    <property type="entry name" value="acetyl-CoA carboxylase isoform X1"/>
    <property type="match status" value="1"/>
</dbReference>
<evidence type="ECO:0000313" key="11">
    <source>
        <dbReference type="EMBL" id="KHQ52312.1"/>
    </source>
</evidence>
<dbReference type="PROSITE" id="PS50975">
    <property type="entry name" value="ATP_GRASP"/>
    <property type="match status" value="1"/>
</dbReference>
<name>A0A0B3RW07_9RHOB</name>
<dbReference type="InterPro" id="IPR050856">
    <property type="entry name" value="Biotin_carboxylase_complex"/>
</dbReference>
<dbReference type="FunFam" id="3.30.470.20:FF:000028">
    <property type="entry name" value="Methylcrotonoyl-CoA carboxylase subunit alpha, mitochondrial"/>
    <property type="match status" value="1"/>
</dbReference>
<proteinExistence type="predicted"/>
<dbReference type="InterPro" id="IPR001882">
    <property type="entry name" value="Biotin_BS"/>
</dbReference>
<feature type="domain" description="Biotin carboxylation" evidence="10">
    <location>
        <begin position="3"/>
        <end position="450"/>
    </location>
</feature>
<dbReference type="InterPro" id="IPR005482">
    <property type="entry name" value="Biotin_COase_C"/>
</dbReference>
<dbReference type="Gene3D" id="2.40.50.100">
    <property type="match status" value="1"/>
</dbReference>
<evidence type="ECO:0000259" key="8">
    <source>
        <dbReference type="PROSITE" id="PS50968"/>
    </source>
</evidence>
<dbReference type="SUPFAM" id="SSF51230">
    <property type="entry name" value="Single hybrid motif"/>
    <property type="match status" value="1"/>
</dbReference>
<dbReference type="InterPro" id="IPR011053">
    <property type="entry name" value="Single_hybrid_motif"/>
</dbReference>
<keyword evidence="5" id="KW-0809">Transit peptide</keyword>
<dbReference type="GO" id="GO:0005524">
    <property type="term" value="F:ATP binding"/>
    <property type="evidence" value="ECO:0007669"/>
    <property type="project" value="UniProtKB-UniRule"/>
</dbReference>
<dbReference type="AlphaFoldDB" id="A0A0B3RW07"/>
<dbReference type="Pfam" id="PF02786">
    <property type="entry name" value="CPSase_L_D2"/>
    <property type="match status" value="1"/>
</dbReference>
<dbReference type="FunFam" id="2.40.50.100:FF:000003">
    <property type="entry name" value="Acetyl-CoA carboxylase biotin carboxyl carrier protein"/>
    <property type="match status" value="1"/>
</dbReference>
<dbReference type="InterPro" id="IPR005481">
    <property type="entry name" value="BC-like_N"/>
</dbReference>
<dbReference type="PANTHER" id="PTHR18866">
    <property type="entry name" value="CARBOXYLASE:PYRUVATE/ACETYL-COA/PROPIONYL-COA CARBOXYLASE"/>
    <property type="match status" value="1"/>
</dbReference>
<reference evidence="11 12" key="1">
    <citation type="submission" date="2014-10" db="EMBL/GenBank/DDBJ databases">
        <title>Genome sequence of Ponticoccus sp. strain UMTAT08 isolated from clonal culture of toxic dinoflagellate Alexandrium tamiyavanichii.</title>
        <authorList>
            <person name="Gan H.Y."/>
            <person name="Muhd D.-D."/>
            <person name="Mohd Noor M.E."/>
            <person name="Yeong Y.S."/>
            <person name="Usup G."/>
        </authorList>
    </citation>
    <scope>NUCLEOTIDE SEQUENCE [LARGE SCALE GENOMIC DNA]</scope>
    <source>
        <strain evidence="11 12">UMTAT08</strain>
    </source>
</reference>
<keyword evidence="2" id="KW-0436">Ligase</keyword>
<dbReference type="InterPro" id="IPR011054">
    <property type="entry name" value="Rudment_hybrid_motif"/>
</dbReference>
<dbReference type="PROSITE" id="PS50968">
    <property type="entry name" value="BIOTINYL_LIPOYL"/>
    <property type="match status" value="1"/>
</dbReference>
<evidence type="ECO:0000256" key="3">
    <source>
        <dbReference type="ARBA" id="ARBA00022741"/>
    </source>
</evidence>
<dbReference type="PROSITE" id="PS00188">
    <property type="entry name" value="BIOTIN"/>
    <property type="match status" value="1"/>
</dbReference>
<evidence type="ECO:0000256" key="2">
    <source>
        <dbReference type="ARBA" id="ARBA00022598"/>
    </source>
</evidence>
<dbReference type="SUPFAM" id="SSF56059">
    <property type="entry name" value="Glutathione synthetase ATP-binding domain-like"/>
    <property type="match status" value="1"/>
</dbReference>
<dbReference type="Pfam" id="PF00364">
    <property type="entry name" value="Biotin_lipoyl"/>
    <property type="match status" value="1"/>
</dbReference>
<keyword evidence="12" id="KW-1185">Reference proteome</keyword>
<accession>A0A0B3RW07</accession>
<dbReference type="Pfam" id="PF02785">
    <property type="entry name" value="Biotin_carb_C"/>
    <property type="match status" value="1"/>
</dbReference>
<dbReference type="PATRIC" id="fig|1515334.3.peg.3349"/>
<keyword evidence="3 7" id="KW-0547">Nucleotide-binding</keyword>
<dbReference type="InterPro" id="IPR011761">
    <property type="entry name" value="ATP-grasp"/>
</dbReference>
<gene>
    <name evidence="11" type="ORF">OA50_03330</name>
</gene>
<dbReference type="InterPro" id="IPR005479">
    <property type="entry name" value="CPAse_ATP-bd"/>
</dbReference>
<dbReference type="InterPro" id="IPR011764">
    <property type="entry name" value="Biotin_carboxylation_dom"/>
</dbReference>
<evidence type="ECO:0000256" key="7">
    <source>
        <dbReference type="PROSITE-ProRule" id="PRU00409"/>
    </source>
</evidence>
<comment type="caution">
    <text evidence="11">The sequence shown here is derived from an EMBL/GenBank/DDBJ whole genome shotgun (WGS) entry which is preliminary data.</text>
</comment>
<dbReference type="GO" id="GO:0016874">
    <property type="term" value="F:ligase activity"/>
    <property type="evidence" value="ECO:0007669"/>
    <property type="project" value="UniProtKB-KW"/>
</dbReference>
<evidence type="ECO:0000259" key="10">
    <source>
        <dbReference type="PROSITE" id="PS50979"/>
    </source>
</evidence>
<evidence type="ECO:0000256" key="1">
    <source>
        <dbReference type="ARBA" id="ARBA00001953"/>
    </source>
</evidence>
<feature type="domain" description="Lipoyl-binding" evidence="8">
    <location>
        <begin position="569"/>
        <end position="644"/>
    </location>
</feature>
<keyword evidence="6" id="KW-0092">Biotin</keyword>
<dbReference type="PROSITE" id="PS50979">
    <property type="entry name" value="BC"/>
    <property type="match status" value="1"/>
</dbReference>
<dbReference type="Pfam" id="PF00289">
    <property type="entry name" value="Biotin_carb_N"/>
    <property type="match status" value="1"/>
</dbReference>
<dbReference type="FunFam" id="3.40.50.20:FF:000010">
    <property type="entry name" value="Propionyl-CoA carboxylase subunit alpha"/>
    <property type="match status" value="1"/>
</dbReference>
<evidence type="ECO:0000256" key="4">
    <source>
        <dbReference type="ARBA" id="ARBA00022840"/>
    </source>
</evidence>
<evidence type="ECO:0000256" key="6">
    <source>
        <dbReference type="ARBA" id="ARBA00023267"/>
    </source>
</evidence>
<protein>
    <submittedName>
        <fullName evidence="11">Methylcrotonyl-CoA carboxylase, alpha subunit</fullName>
    </submittedName>
</protein>
<dbReference type="Gene3D" id="3.30.470.20">
    <property type="entry name" value="ATP-grasp fold, B domain"/>
    <property type="match status" value="1"/>
</dbReference>
<dbReference type="SUPFAM" id="SSF52440">
    <property type="entry name" value="PreATP-grasp domain"/>
    <property type="match status" value="1"/>
</dbReference>
<dbReference type="PANTHER" id="PTHR18866:SF33">
    <property type="entry name" value="METHYLCROTONOYL-COA CARBOXYLASE SUBUNIT ALPHA, MITOCHONDRIAL-RELATED"/>
    <property type="match status" value="1"/>
</dbReference>
<sequence length="647" mass="68598">MTMFDTILIANRGEIAARVIRTARAMGLRTVAVHSDVDADALHVALADEAVCIGGAAPSQSYLRTDVIIEAAQTTGAQAIHPGYGFLSENPDFVEAVEAAGLTFVGPSAQAIRQMGLKDAAKRLMDEAGVPVVPGYMGEDQDPGHLEVEAHRVGYPLLIKAVAGGGGKGMRLVEAPEEFVDALERAKAEALTAFGNDTVLIEKYIQRPRHIEVQVFGDGTRAVHLFERDCSLQRRHQKVIEEAPAPGMTEEMRAAMGAAAVRAAEAIGYKGAGTVEFIVDGANGLRPDGFWFMEMNTRLQVEHPVTEEICGVDLVEWQIRVASGEPLPARQEDLKINGHAFEARLYAEDVPAGFLPATGTLSDLSFPEGLRAETGVRAGDAISPHYDPMIAKLVAHGPTRAVALRRLARGLRNSRVAGTVTNLAFLGALAEHEGFARGEVDTGLIARDIDALTAQPEVTPAIWAEAALTALGLTEAVDWETGFALWRPEWRRVVLEQGGIRREIGVKVKGPGSVLVSVEGQVVEAQRGVRGWTFDDTPAAGAYLAPGQVTVFAHYGIAFDLPDPLARGAAAAGALGGALAPMPGRVVSVHVGVGQEVAEGDRLVVLEAMKMEHTMRAGRAGVVSEVLVAQGDQVEAGAPLVLLEEDG</sequence>
<feature type="domain" description="ATP-grasp" evidence="9">
    <location>
        <begin position="122"/>
        <end position="323"/>
    </location>
</feature>
<dbReference type="STRING" id="561184.SAMN05216376_102297"/>
<dbReference type="InterPro" id="IPR000089">
    <property type="entry name" value="Biotin_lipoyl"/>
</dbReference>
<keyword evidence="4 7" id="KW-0067">ATP-binding</keyword>
<organism evidence="11 12">
    <name type="scientific">Mameliella alba</name>
    <dbReference type="NCBI Taxonomy" id="561184"/>
    <lineage>
        <taxon>Bacteria</taxon>
        <taxon>Pseudomonadati</taxon>
        <taxon>Pseudomonadota</taxon>
        <taxon>Alphaproteobacteria</taxon>
        <taxon>Rhodobacterales</taxon>
        <taxon>Roseobacteraceae</taxon>
        <taxon>Mameliella</taxon>
    </lineage>
</organism>
<dbReference type="SUPFAM" id="SSF51246">
    <property type="entry name" value="Rudiment single hybrid motif"/>
    <property type="match status" value="1"/>
</dbReference>
<evidence type="ECO:0000256" key="5">
    <source>
        <dbReference type="ARBA" id="ARBA00022946"/>
    </source>
</evidence>
<dbReference type="Proteomes" id="UP000030960">
    <property type="component" value="Unassembled WGS sequence"/>
</dbReference>
<dbReference type="CDD" id="cd06850">
    <property type="entry name" value="biotinyl_domain"/>
    <property type="match status" value="1"/>
</dbReference>
<dbReference type="SMART" id="SM00878">
    <property type="entry name" value="Biotin_carb_C"/>
    <property type="match status" value="1"/>
</dbReference>
<evidence type="ECO:0000313" key="12">
    <source>
        <dbReference type="Proteomes" id="UP000030960"/>
    </source>
</evidence>